<evidence type="ECO:0000313" key="1">
    <source>
        <dbReference type="EMBL" id="VDP93546.1"/>
    </source>
</evidence>
<organism evidence="3">
    <name type="scientific">Echinostoma caproni</name>
    <dbReference type="NCBI Taxonomy" id="27848"/>
    <lineage>
        <taxon>Eukaryota</taxon>
        <taxon>Metazoa</taxon>
        <taxon>Spiralia</taxon>
        <taxon>Lophotrochozoa</taxon>
        <taxon>Platyhelminthes</taxon>
        <taxon>Trematoda</taxon>
        <taxon>Digenea</taxon>
        <taxon>Plagiorchiida</taxon>
        <taxon>Echinostomata</taxon>
        <taxon>Echinostomatoidea</taxon>
        <taxon>Echinostomatidae</taxon>
        <taxon>Echinostoma</taxon>
    </lineage>
</organism>
<sequence length="67" mass="7616">MSIACVYRGPSATHLEYQQTIQVLDNIARYSTRPVVMGEFNLRYREGQQPSLLDLIITAQDEEGQSL</sequence>
<keyword evidence="2" id="KW-1185">Reference proteome</keyword>
<dbReference type="EMBL" id="UZAN01063646">
    <property type="protein sequence ID" value="VDP93546.1"/>
    <property type="molecule type" value="Genomic_DNA"/>
</dbReference>
<reference evidence="1 2" key="2">
    <citation type="submission" date="2018-11" db="EMBL/GenBank/DDBJ databases">
        <authorList>
            <consortium name="Pathogen Informatics"/>
        </authorList>
    </citation>
    <scope>NUCLEOTIDE SEQUENCE [LARGE SCALE GENOMIC DNA]</scope>
    <source>
        <strain evidence="1 2">Egypt</strain>
    </source>
</reference>
<gene>
    <name evidence="1" type="ORF">ECPE_LOCUS16274</name>
</gene>
<name>A0A183BAN8_9TREM</name>
<accession>A0A183BAN8</accession>
<protein>
    <submittedName>
        <fullName evidence="3">Endo/exonuclease/phosphatase domain-containing protein</fullName>
    </submittedName>
</protein>
<reference evidence="3" key="1">
    <citation type="submission" date="2016-06" db="UniProtKB">
        <authorList>
            <consortium name="WormBaseParasite"/>
        </authorList>
    </citation>
    <scope>IDENTIFICATION</scope>
</reference>
<dbReference type="AlphaFoldDB" id="A0A183BAN8"/>
<dbReference type="WBParaSite" id="ECPE_0001631601-mRNA-1">
    <property type="protein sequence ID" value="ECPE_0001631601-mRNA-1"/>
    <property type="gene ID" value="ECPE_0001631601"/>
</dbReference>
<evidence type="ECO:0000313" key="2">
    <source>
        <dbReference type="Proteomes" id="UP000272942"/>
    </source>
</evidence>
<proteinExistence type="predicted"/>
<dbReference type="Proteomes" id="UP000272942">
    <property type="component" value="Unassembled WGS sequence"/>
</dbReference>
<evidence type="ECO:0000313" key="3">
    <source>
        <dbReference type="WBParaSite" id="ECPE_0001631601-mRNA-1"/>
    </source>
</evidence>